<dbReference type="OrthoDB" id="5293066at2"/>
<dbReference type="Pfam" id="PF00126">
    <property type="entry name" value="HTH_1"/>
    <property type="match status" value="1"/>
</dbReference>
<dbReference type="Gene3D" id="1.10.10.10">
    <property type="entry name" value="Winged helix-like DNA-binding domain superfamily/Winged helix DNA-binding domain"/>
    <property type="match status" value="1"/>
</dbReference>
<organism evidence="6 7">
    <name type="scientific">Parashewanella spongiae</name>
    <dbReference type="NCBI Taxonomy" id="342950"/>
    <lineage>
        <taxon>Bacteria</taxon>
        <taxon>Pseudomonadati</taxon>
        <taxon>Pseudomonadota</taxon>
        <taxon>Gammaproteobacteria</taxon>
        <taxon>Alteromonadales</taxon>
        <taxon>Shewanellaceae</taxon>
        <taxon>Parashewanella</taxon>
    </lineage>
</organism>
<evidence type="ECO:0000256" key="3">
    <source>
        <dbReference type="ARBA" id="ARBA00023125"/>
    </source>
</evidence>
<comment type="caution">
    <text evidence="6">The sequence shown here is derived from an EMBL/GenBank/DDBJ whole genome shotgun (WGS) entry which is preliminary data.</text>
</comment>
<evidence type="ECO:0000259" key="5">
    <source>
        <dbReference type="PROSITE" id="PS50931"/>
    </source>
</evidence>
<protein>
    <submittedName>
        <fullName evidence="6">LysR family transcriptional regulator</fullName>
    </submittedName>
</protein>
<reference evidence="6 7" key="1">
    <citation type="submission" date="2018-09" db="EMBL/GenBank/DDBJ databases">
        <title>Phylogeny of the Shewanellaceae, and recommendation for two new genera, Pseudoshewanella and Parashewanella.</title>
        <authorList>
            <person name="Wang G."/>
        </authorList>
    </citation>
    <scope>NUCLEOTIDE SEQUENCE [LARGE SCALE GENOMIC DNA]</scope>
    <source>
        <strain evidence="6 7">KCTC 22492</strain>
    </source>
</reference>
<proteinExistence type="inferred from homology"/>
<evidence type="ECO:0000256" key="1">
    <source>
        <dbReference type="ARBA" id="ARBA00009437"/>
    </source>
</evidence>
<sequence length="300" mass="33792">MLSESLLNIIDTVSRLGSFTAAANYLNKVPSAISYSIKQVEDELGTPLFVRHHRSVTLTPAGEHFLKVSRDLLKQLQDVKHSTQRVANNWQPTICITFDSLVRADKISALIAHFYKKFDDVELIVRLGVFNGVLESLVTGQSDLAIGATAAIPNGGYFKYINMGKVDWIFCVNSKHPLSTSDIPLTDESLRQYPVVCIEDTAKETPKRELWRLANQRRIVVPDWIRAINCVSSGLGVGFFPRHLVDIFISSGRLVEMKLESPILSEPCCIAWNDNKRSTELEWLLDYVGSTENMHKEWLS</sequence>
<evidence type="ECO:0000256" key="4">
    <source>
        <dbReference type="ARBA" id="ARBA00023163"/>
    </source>
</evidence>
<dbReference type="GO" id="GO:0003700">
    <property type="term" value="F:DNA-binding transcription factor activity"/>
    <property type="evidence" value="ECO:0007669"/>
    <property type="project" value="InterPro"/>
</dbReference>
<dbReference type="GO" id="GO:0000976">
    <property type="term" value="F:transcription cis-regulatory region binding"/>
    <property type="evidence" value="ECO:0007669"/>
    <property type="project" value="TreeGrafter"/>
</dbReference>
<dbReference type="NCBIfam" id="NF008294">
    <property type="entry name" value="PRK11074.1"/>
    <property type="match status" value="1"/>
</dbReference>
<accession>A0A3A6UC78</accession>
<dbReference type="Pfam" id="PF03466">
    <property type="entry name" value="LysR_substrate"/>
    <property type="match status" value="1"/>
</dbReference>
<dbReference type="PANTHER" id="PTHR30126">
    <property type="entry name" value="HTH-TYPE TRANSCRIPTIONAL REGULATOR"/>
    <property type="match status" value="1"/>
</dbReference>
<keyword evidence="3" id="KW-0238">DNA-binding</keyword>
<dbReference type="InterPro" id="IPR036390">
    <property type="entry name" value="WH_DNA-bd_sf"/>
</dbReference>
<gene>
    <name evidence="6" type="ORF">D5R81_01805</name>
</gene>
<comment type="similarity">
    <text evidence="1">Belongs to the LysR transcriptional regulatory family.</text>
</comment>
<feature type="domain" description="HTH lysR-type" evidence="5">
    <location>
        <begin position="1"/>
        <end position="59"/>
    </location>
</feature>
<dbReference type="PROSITE" id="PS50931">
    <property type="entry name" value="HTH_LYSR"/>
    <property type="match status" value="1"/>
</dbReference>
<keyword evidence="4" id="KW-0804">Transcription</keyword>
<name>A0A3A6UC78_9GAMM</name>
<dbReference type="RefSeq" id="WP_121851946.1">
    <property type="nucleotide sequence ID" value="NZ_CP037952.1"/>
</dbReference>
<dbReference type="SUPFAM" id="SSF53850">
    <property type="entry name" value="Periplasmic binding protein-like II"/>
    <property type="match status" value="1"/>
</dbReference>
<dbReference type="EMBL" id="QYYH01000006">
    <property type="protein sequence ID" value="RJY19229.1"/>
    <property type="molecule type" value="Genomic_DNA"/>
</dbReference>
<dbReference type="PANTHER" id="PTHR30126:SF18">
    <property type="entry name" value="LYSR FAMILY TRANSCRIPTIONAL REGULATOR"/>
    <property type="match status" value="1"/>
</dbReference>
<dbReference type="InterPro" id="IPR005119">
    <property type="entry name" value="LysR_subst-bd"/>
</dbReference>
<evidence type="ECO:0000313" key="7">
    <source>
        <dbReference type="Proteomes" id="UP000273022"/>
    </source>
</evidence>
<dbReference type="SUPFAM" id="SSF46785">
    <property type="entry name" value="Winged helix' DNA-binding domain"/>
    <property type="match status" value="1"/>
</dbReference>
<dbReference type="AlphaFoldDB" id="A0A3A6UC78"/>
<dbReference type="InterPro" id="IPR036388">
    <property type="entry name" value="WH-like_DNA-bd_sf"/>
</dbReference>
<keyword evidence="2" id="KW-0805">Transcription regulation</keyword>
<evidence type="ECO:0000313" key="6">
    <source>
        <dbReference type="EMBL" id="RJY19229.1"/>
    </source>
</evidence>
<dbReference type="InterPro" id="IPR000847">
    <property type="entry name" value="LysR_HTH_N"/>
</dbReference>
<dbReference type="Proteomes" id="UP000273022">
    <property type="component" value="Unassembled WGS sequence"/>
</dbReference>
<keyword evidence="7" id="KW-1185">Reference proteome</keyword>
<dbReference type="FunFam" id="1.10.10.10:FF:000001">
    <property type="entry name" value="LysR family transcriptional regulator"/>
    <property type="match status" value="1"/>
</dbReference>
<evidence type="ECO:0000256" key="2">
    <source>
        <dbReference type="ARBA" id="ARBA00023015"/>
    </source>
</evidence>
<dbReference type="Gene3D" id="3.40.190.290">
    <property type="match status" value="1"/>
</dbReference>